<dbReference type="Proteomes" id="UP000658320">
    <property type="component" value="Unassembled WGS sequence"/>
</dbReference>
<dbReference type="InterPro" id="IPR011008">
    <property type="entry name" value="Dimeric_a/b-barrel"/>
</dbReference>
<keyword evidence="3" id="KW-1185">Reference proteome</keyword>
<gene>
    <name evidence="2" type="ORF">GCM10010251_85570</name>
</gene>
<dbReference type="EMBL" id="BMSX01000031">
    <property type="protein sequence ID" value="GGR55396.1"/>
    <property type="molecule type" value="Genomic_DNA"/>
</dbReference>
<organism evidence="2 3">
    <name type="scientific">Streptomyces aurantiogriseus</name>
    <dbReference type="NCBI Taxonomy" id="66870"/>
    <lineage>
        <taxon>Bacteria</taxon>
        <taxon>Bacillati</taxon>
        <taxon>Actinomycetota</taxon>
        <taxon>Actinomycetes</taxon>
        <taxon>Kitasatosporales</taxon>
        <taxon>Streptomycetaceae</taxon>
        <taxon>Streptomyces</taxon>
    </lineage>
</organism>
<protein>
    <recommendedName>
        <fullName evidence="1">DUF3291 domain-containing protein</fullName>
    </recommendedName>
</protein>
<dbReference type="InterPro" id="IPR021708">
    <property type="entry name" value="DUF3291"/>
</dbReference>
<dbReference type="AlphaFoldDB" id="A0A918KZC7"/>
<dbReference type="Pfam" id="PF11695">
    <property type="entry name" value="DUF3291"/>
    <property type="match status" value="1"/>
</dbReference>
<accession>A0A918KZC7</accession>
<name>A0A918KZC7_9ACTN</name>
<dbReference type="RefSeq" id="WP_189943425.1">
    <property type="nucleotide sequence ID" value="NZ_BMSX01000031.1"/>
</dbReference>
<evidence type="ECO:0000313" key="3">
    <source>
        <dbReference type="Proteomes" id="UP000658320"/>
    </source>
</evidence>
<proteinExistence type="predicted"/>
<evidence type="ECO:0000313" key="2">
    <source>
        <dbReference type="EMBL" id="GGR55396.1"/>
    </source>
</evidence>
<feature type="domain" description="DUF3291" evidence="1">
    <location>
        <begin position="63"/>
        <end position="132"/>
    </location>
</feature>
<reference evidence="2" key="2">
    <citation type="submission" date="2020-09" db="EMBL/GenBank/DDBJ databases">
        <authorList>
            <person name="Sun Q."/>
            <person name="Ohkuma M."/>
        </authorList>
    </citation>
    <scope>NUCLEOTIDE SEQUENCE</scope>
    <source>
        <strain evidence="2">JCM 4346</strain>
    </source>
</reference>
<comment type="caution">
    <text evidence="2">The sequence shown here is derived from an EMBL/GenBank/DDBJ whole genome shotgun (WGS) entry which is preliminary data.</text>
</comment>
<reference evidence="2" key="1">
    <citation type="journal article" date="2014" name="Int. J. Syst. Evol. Microbiol.">
        <title>Complete genome sequence of Corynebacterium casei LMG S-19264T (=DSM 44701T), isolated from a smear-ripened cheese.</title>
        <authorList>
            <consortium name="US DOE Joint Genome Institute (JGI-PGF)"/>
            <person name="Walter F."/>
            <person name="Albersmeier A."/>
            <person name="Kalinowski J."/>
            <person name="Ruckert C."/>
        </authorList>
    </citation>
    <scope>NUCLEOTIDE SEQUENCE</scope>
    <source>
        <strain evidence="2">JCM 4346</strain>
    </source>
</reference>
<evidence type="ECO:0000259" key="1">
    <source>
        <dbReference type="Pfam" id="PF11695"/>
    </source>
</evidence>
<dbReference type="SUPFAM" id="SSF54909">
    <property type="entry name" value="Dimeric alpha+beta barrel"/>
    <property type="match status" value="1"/>
</dbReference>
<sequence length="133" mass="15109">MPTLPWTTVSTPAPDTEAFVMASRFEVRSFKDVPRFFLRSLAAWKQVTGAPGAYGASLIAEPLKRTFWTLSAWENKEALYTYARTEPHRSIMSGMRPTMKSSVLTFWQVPSADLPVDWKDARHRLAEQERTGS</sequence>